<keyword evidence="10" id="KW-1185">Reference proteome</keyword>
<feature type="transmembrane region" description="Helical" evidence="6">
    <location>
        <begin position="283"/>
        <end position="312"/>
    </location>
</feature>
<proteinExistence type="predicted"/>
<evidence type="ECO:0000256" key="2">
    <source>
        <dbReference type="ARBA" id="ARBA00022475"/>
    </source>
</evidence>
<feature type="transmembrane region" description="Helical" evidence="6">
    <location>
        <begin position="426"/>
        <end position="445"/>
    </location>
</feature>
<evidence type="ECO:0000313" key="10">
    <source>
        <dbReference type="Proteomes" id="UP000321523"/>
    </source>
</evidence>
<comment type="caution">
    <text evidence="9">The sequence shown here is derived from an EMBL/GenBank/DDBJ whole genome shotgun (WGS) entry which is preliminary data.</text>
</comment>
<protein>
    <submittedName>
        <fullName evidence="9">Competence protein ComEC</fullName>
    </submittedName>
</protein>
<keyword evidence="5 6" id="KW-0472">Membrane</keyword>
<evidence type="ECO:0000256" key="4">
    <source>
        <dbReference type="ARBA" id="ARBA00022989"/>
    </source>
</evidence>
<evidence type="ECO:0000256" key="6">
    <source>
        <dbReference type="SAM" id="Phobius"/>
    </source>
</evidence>
<keyword evidence="3 6" id="KW-0812">Transmembrane</keyword>
<evidence type="ECO:0000256" key="1">
    <source>
        <dbReference type="ARBA" id="ARBA00004651"/>
    </source>
</evidence>
<feature type="transmembrane region" description="Helical" evidence="6">
    <location>
        <begin position="42"/>
        <end position="60"/>
    </location>
</feature>
<dbReference type="NCBIfam" id="TIGR00360">
    <property type="entry name" value="ComEC_N-term"/>
    <property type="match status" value="1"/>
</dbReference>
<sequence>MGSHASRTTVYGMAGALAGRGSGWRNPLRRLGACFAAERERWILWIPVGIGLGVVGYFLLPAEPPDWSGAIAASLLALSAMLLRRFDLALLVCLVLFAPALGFAAAQVRTALVSAPMLVKEVGPVPVTGRVLSIDKLEKGGRVVLTDLSIPRIDPAATPGRVRLRLRNASELPLPGERVRIVAVVSPPPGPAMPGAFDFGRSAFFAGIGGVGYAVGKVQRIEDRPLDFWTGVMAAAERLRVSMGTRIGETVGGAEGGVIGAFLTGQQTAIPDSVMDDFRASGLAHLLSISGIHVSLVAALVFLPVRALLALIEPVALNWPIKKIAAVAAVAGAFAYMLLVGSPVPTERSVLMTSLAMLAILLDRNPLSMRLIAFAAAIVILKEPDSVVGASFQMSFGAVVALISAYEVISGPWGEMRRKLGWFGRLWMHLAGIAVTSVIATLATMPFSLYHFQQIQYYGVIANMIAVPVTSVWVMPAGMISYLAFPFGLEEWPLTVMGWGVTVILETARIVAALPGSTKLVPAMPPWGLALMVSGGLWLMLWRGRWRLWGLPVIALGVMSLAFTLRPDILIDDQGKLMAVREASGGLALSTKTSGKFDAGVWLRRDGSTESTVWPREGRSADGMLSCDRQGCLYRRGGYIVVLAKSRDALAEDCRIADIVITPDPAPRGCRAPVVIDRWRLLRGGAHAVYLLGPEPRVETVTAERGIRPWVPQR</sequence>
<dbReference type="PANTHER" id="PTHR30619">
    <property type="entry name" value="DNA INTERNALIZATION/COMPETENCE PROTEIN COMEC/REC2"/>
    <property type="match status" value="1"/>
</dbReference>
<dbReference type="Pfam" id="PF13567">
    <property type="entry name" value="DUF4131"/>
    <property type="match status" value="1"/>
</dbReference>
<dbReference type="Proteomes" id="UP000321523">
    <property type="component" value="Unassembled WGS sequence"/>
</dbReference>
<evidence type="ECO:0000256" key="5">
    <source>
        <dbReference type="ARBA" id="ARBA00023136"/>
    </source>
</evidence>
<dbReference type="InterPro" id="IPR052159">
    <property type="entry name" value="Competence_DNA_uptake"/>
</dbReference>
<organism evidence="9 10">
    <name type="scientific">Skermanella aerolata</name>
    <dbReference type="NCBI Taxonomy" id="393310"/>
    <lineage>
        <taxon>Bacteria</taxon>
        <taxon>Pseudomonadati</taxon>
        <taxon>Pseudomonadota</taxon>
        <taxon>Alphaproteobacteria</taxon>
        <taxon>Rhodospirillales</taxon>
        <taxon>Azospirillaceae</taxon>
        <taxon>Skermanella</taxon>
    </lineage>
</organism>
<gene>
    <name evidence="9" type="ORF">SAE02_09220</name>
</gene>
<dbReference type="InterPro" id="IPR004477">
    <property type="entry name" value="ComEC_N"/>
</dbReference>
<accession>A0A512DJX3</accession>
<feature type="domain" description="ComEC/Rec2-related protein" evidence="7">
    <location>
        <begin position="263"/>
        <end position="545"/>
    </location>
</feature>
<dbReference type="AlphaFoldDB" id="A0A512DJX3"/>
<feature type="transmembrane region" description="Helical" evidence="6">
    <location>
        <begin position="526"/>
        <end position="542"/>
    </location>
</feature>
<evidence type="ECO:0000259" key="7">
    <source>
        <dbReference type="Pfam" id="PF03772"/>
    </source>
</evidence>
<feature type="domain" description="DUF4131" evidence="8">
    <location>
        <begin position="66"/>
        <end position="217"/>
    </location>
</feature>
<feature type="transmembrane region" description="Helical" evidence="6">
    <location>
        <begin position="387"/>
        <end position="406"/>
    </location>
</feature>
<feature type="transmembrane region" description="Helical" evidence="6">
    <location>
        <begin position="88"/>
        <end position="108"/>
    </location>
</feature>
<evidence type="ECO:0000256" key="3">
    <source>
        <dbReference type="ARBA" id="ARBA00022692"/>
    </source>
</evidence>
<feature type="transmembrane region" description="Helical" evidence="6">
    <location>
        <begin position="66"/>
        <end position="83"/>
    </location>
</feature>
<dbReference type="Pfam" id="PF03772">
    <property type="entry name" value="Competence"/>
    <property type="match status" value="1"/>
</dbReference>
<dbReference type="EMBL" id="BJYZ01000003">
    <property type="protein sequence ID" value="GEO36774.1"/>
    <property type="molecule type" value="Genomic_DNA"/>
</dbReference>
<evidence type="ECO:0000259" key="8">
    <source>
        <dbReference type="Pfam" id="PF13567"/>
    </source>
</evidence>
<dbReference type="GO" id="GO:0005886">
    <property type="term" value="C:plasma membrane"/>
    <property type="evidence" value="ECO:0007669"/>
    <property type="project" value="UniProtKB-SubCell"/>
</dbReference>
<feature type="transmembrane region" description="Helical" evidence="6">
    <location>
        <begin position="356"/>
        <end position="380"/>
    </location>
</feature>
<dbReference type="InterPro" id="IPR025405">
    <property type="entry name" value="DUF4131"/>
</dbReference>
<keyword evidence="4 6" id="KW-1133">Transmembrane helix</keyword>
<keyword evidence="2" id="KW-1003">Cell membrane</keyword>
<name>A0A512DJX3_9PROT</name>
<comment type="subcellular location">
    <subcellularLocation>
        <location evidence="1">Cell membrane</location>
        <topology evidence="1">Multi-pass membrane protein</topology>
    </subcellularLocation>
</comment>
<dbReference type="PANTHER" id="PTHR30619:SF1">
    <property type="entry name" value="RECOMBINATION PROTEIN 2"/>
    <property type="match status" value="1"/>
</dbReference>
<feature type="transmembrane region" description="Helical" evidence="6">
    <location>
        <begin position="457"/>
        <end position="484"/>
    </location>
</feature>
<feature type="transmembrane region" description="Helical" evidence="6">
    <location>
        <begin position="548"/>
        <end position="565"/>
    </location>
</feature>
<evidence type="ECO:0000313" key="9">
    <source>
        <dbReference type="EMBL" id="GEO36774.1"/>
    </source>
</evidence>
<feature type="transmembrane region" description="Helical" evidence="6">
    <location>
        <begin position="324"/>
        <end position="344"/>
    </location>
</feature>
<reference evidence="9 10" key="1">
    <citation type="submission" date="2019-07" db="EMBL/GenBank/DDBJ databases">
        <title>Whole genome shotgun sequence of Skermanella aerolata NBRC 106429.</title>
        <authorList>
            <person name="Hosoyama A."/>
            <person name="Uohara A."/>
            <person name="Ohji S."/>
            <person name="Ichikawa N."/>
        </authorList>
    </citation>
    <scope>NUCLEOTIDE SEQUENCE [LARGE SCALE GENOMIC DNA]</scope>
    <source>
        <strain evidence="9 10">NBRC 106429</strain>
    </source>
</reference>